<keyword evidence="3" id="KW-1185">Reference proteome</keyword>
<sequence>MKTLDALPSIKIHTQSPANYNLSTLSPLQPRPDLPSSMNFITFQGASTQSQPTSPMPLQTIANEL</sequence>
<reference evidence="2" key="2">
    <citation type="submission" date="2020-11" db="EMBL/GenBank/DDBJ databases">
        <authorList>
            <person name="McCartney M.A."/>
            <person name="Auch B."/>
            <person name="Kono T."/>
            <person name="Mallez S."/>
            <person name="Becker A."/>
            <person name="Gohl D.M."/>
            <person name="Silverstein K.A.T."/>
            <person name="Koren S."/>
            <person name="Bechman K.B."/>
            <person name="Herman A."/>
            <person name="Abrahante J.E."/>
            <person name="Garbe J."/>
        </authorList>
    </citation>
    <scope>NUCLEOTIDE SEQUENCE</scope>
    <source>
        <strain evidence="2">Duluth1</strain>
        <tissue evidence="2">Whole animal</tissue>
    </source>
</reference>
<protein>
    <submittedName>
        <fullName evidence="2">Uncharacterized protein</fullName>
    </submittedName>
</protein>
<feature type="region of interest" description="Disordered" evidence="1">
    <location>
        <begin position="20"/>
        <end position="39"/>
    </location>
</feature>
<evidence type="ECO:0000256" key="1">
    <source>
        <dbReference type="SAM" id="MobiDB-lite"/>
    </source>
</evidence>
<evidence type="ECO:0000313" key="3">
    <source>
        <dbReference type="Proteomes" id="UP000828390"/>
    </source>
</evidence>
<name>A0A9D4N2A9_DREPO</name>
<proteinExistence type="predicted"/>
<dbReference type="Proteomes" id="UP000828390">
    <property type="component" value="Unassembled WGS sequence"/>
</dbReference>
<accession>A0A9D4N2A9</accession>
<dbReference type="AlphaFoldDB" id="A0A9D4N2A9"/>
<evidence type="ECO:0000313" key="2">
    <source>
        <dbReference type="EMBL" id="KAH3888303.1"/>
    </source>
</evidence>
<reference evidence="2" key="1">
    <citation type="journal article" date="2019" name="bioRxiv">
        <title>The Genome of the Zebra Mussel, Dreissena polymorpha: A Resource for Invasive Species Research.</title>
        <authorList>
            <person name="McCartney M.A."/>
            <person name="Auch B."/>
            <person name="Kono T."/>
            <person name="Mallez S."/>
            <person name="Zhang Y."/>
            <person name="Obille A."/>
            <person name="Becker A."/>
            <person name="Abrahante J.E."/>
            <person name="Garbe J."/>
            <person name="Badalamenti J.P."/>
            <person name="Herman A."/>
            <person name="Mangelson H."/>
            <person name="Liachko I."/>
            <person name="Sullivan S."/>
            <person name="Sone E.D."/>
            <person name="Koren S."/>
            <person name="Silverstein K.A.T."/>
            <person name="Beckman K.B."/>
            <person name="Gohl D.M."/>
        </authorList>
    </citation>
    <scope>NUCLEOTIDE SEQUENCE</scope>
    <source>
        <strain evidence="2">Duluth1</strain>
        <tissue evidence="2">Whole animal</tissue>
    </source>
</reference>
<gene>
    <name evidence="2" type="ORF">DPMN_012335</name>
</gene>
<dbReference type="EMBL" id="JAIWYP010000001">
    <property type="protein sequence ID" value="KAH3888303.1"/>
    <property type="molecule type" value="Genomic_DNA"/>
</dbReference>
<organism evidence="2 3">
    <name type="scientific">Dreissena polymorpha</name>
    <name type="common">Zebra mussel</name>
    <name type="synonym">Mytilus polymorpha</name>
    <dbReference type="NCBI Taxonomy" id="45954"/>
    <lineage>
        <taxon>Eukaryota</taxon>
        <taxon>Metazoa</taxon>
        <taxon>Spiralia</taxon>
        <taxon>Lophotrochozoa</taxon>
        <taxon>Mollusca</taxon>
        <taxon>Bivalvia</taxon>
        <taxon>Autobranchia</taxon>
        <taxon>Heteroconchia</taxon>
        <taxon>Euheterodonta</taxon>
        <taxon>Imparidentia</taxon>
        <taxon>Neoheterodontei</taxon>
        <taxon>Myida</taxon>
        <taxon>Dreissenoidea</taxon>
        <taxon>Dreissenidae</taxon>
        <taxon>Dreissena</taxon>
    </lineage>
</organism>
<feature type="region of interest" description="Disordered" evidence="1">
    <location>
        <begin position="46"/>
        <end position="65"/>
    </location>
</feature>
<comment type="caution">
    <text evidence="2">The sequence shown here is derived from an EMBL/GenBank/DDBJ whole genome shotgun (WGS) entry which is preliminary data.</text>
</comment>